<keyword evidence="3" id="KW-1185">Reference proteome</keyword>
<keyword evidence="1" id="KW-0812">Transmembrane</keyword>
<dbReference type="STRING" id="1123491.SAMN02745782_03279"/>
<evidence type="ECO:0000313" key="3">
    <source>
        <dbReference type="Proteomes" id="UP000190834"/>
    </source>
</evidence>
<protein>
    <submittedName>
        <fullName evidence="2">Uncharacterized protein</fullName>
    </submittedName>
</protein>
<organism evidence="2 3">
    <name type="scientific">Vibrio cincinnatiensis DSM 19608</name>
    <dbReference type="NCBI Taxonomy" id="1123491"/>
    <lineage>
        <taxon>Bacteria</taxon>
        <taxon>Pseudomonadati</taxon>
        <taxon>Pseudomonadota</taxon>
        <taxon>Gammaproteobacteria</taxon>
        <taxon>Vibrionales</taxon>
        <taxon>Vibrionaceae</taxon>
        <taxon>Vibrio</taxon>
    </lineage>
</organism>
<dbReference type="EMBL" id="FUXB01000028">
    <property type="protein sequence ID" value="SKA27418.1"/>
    <property type="molecule type" value="Genomic_DNA"/>
</dbReference>
<sequence length="88" mass="8675">MAQSLGTKAVLAGAAAAIGGSVVGLLVAIGITAFNALPKAAGTMLELPSIKGGNPVAKHGMDQVIDGIEAQKAEDIETLSNVSKAYNG</sequence>
<reference evidence="3" key="1">
    <citation type="submission" date="2017-02" db="EMBL/GenBank/DDBJ databases">
        <authorList>
            <person name="Varghese N."/>
            <person name="Submissions S."/>
        </authorList>
    </citation>
    <scope>NUCLEOTIDE SEQUENCE [LARGE SCALE GENOMIC DNA]</scope>
    <source>
        <strain evidence="3">DSM 19608</strain>
    </source>
</reference>
<gene>
    <name evidence="2" type="ORF">SAMN02745782_03279</name>
</gene>
<accession>A0A1T4SHI7</accession>
<dbReference type="AlphaFoldDB" id="A0A1T4SHI7"/>
<name>A0A1T4SHI7_VIBCI</name>
<keyword evidence="1" id="KW-0472">Membrane</keyword>
<dbReference type="RefSeq" id="WP_158116481.1">
    <property type="nucleotide sequence ID" value="NZ_FUXB01000028.1"/>
</dbReference>
<evidence type="ECO:0000313" key="2">
    <source>
        <dbReference type="EMBL" id="SKA27418.1"/>
    </source>
</evidence>
<feature type="transmembrane region" description="Helical" evidence="1">
    <location>
        <begin position="12"/>
        <end position="37"/>
    </location>
</feature>
<evidence type="ECO:0000256" key="1">
    <source>
        <dbReference type="SAM" id="Phobius"/>
    </source>
</evidence>
<keyword evidence="1" id="KW-1133">Transmembrane helix</keyword>
<proteinExistence type="predicted"/>
<dbReference type="GeneID" id="70584928"/>
<dbReference type="Proteomes" id="UP000190834">
    <property type="component" value="Unassembled WGS sequence"/>
</dbReference>